<organism evidence="5 6">
    <name type="scientific">Devosia soli</name>
    <dbReference type="NCBI Taxonomy" id="361041"/>
    <lineage>
        <taxon>Bacteria</taxon>
        <taxon>Pseudomonadati</taxon>
        <taxon>Pseudomonadota</taxon>
        <taxon>Alphaproteobacteria</taxon>
        <taxon>Hyphomicrobiales</taxon>
        <taxon>Devosiaceae</taxon>
        <taxon>Devosia</taxon>
    </lineage>
</organism>
<accession>A0A0F5L9J2</accession>
<comment type="caution">
    <text evidence="5">The sequence shown here is derived from an EMBL/GenBank/DDBJ whole genome shotgun (WGS) entry which is preliminary data.</text>
</comment>
<feature type="domain" description="N-acetyltransferase" evidence="4">
    <location>
        <begin position="9"/>
        <end position="164"/>
    </location>
</feature>
<evidence type="ECO:0000313" key="6">
    <source>
        <dbReference type="Proteomes" id="UP000033514"/>
    </source>
</evidence>
<reference evidence="5 6" key="1">
    <citation type="submission" date="2015-03" db="EMBL/GenBank/DDBJ databases">
        <authorList>
            <person name="Hassan Y.I."/>
            <person name="Lepp D."/>
            <person name="Zhou T."/>
        </authorList>
    </citation>
    <scope>NUCLEOTIDE SEQUENCE [LARGE SCALE GENOMIC DNA]</scope>
    <source>
        <strain evidence="5 6">GH2-10</strain>
    </source>
</reference>
<evidence type="ECO:0000259" key="4">
    <source>
        <dbReference type="PROSITE" id="PS51186"/>
    </source>
</evidence>
<dbReference type="GO" id="GO:0016747">
    <property type="term" value="F:acyltransferase activity, transferring groups other than amino-acyl groups"/>
    <property type="evidence" value="ECO:0007669"/>
    <property type="project" value="InterPro"/>
</dbReference>
<dbReference type="SUPFAM" id="SSF55729">
    <property type="entry name" value="Acyl-CoA N-acyltransferases (Nat)"/>
    <property type="match status" value="1"/>
</dbReference>
<dbReference type="PATRIC" id="fig|361041.3.peg.1524"/>
<dbReference type="PANTHER" id="PTHR43792">
    <property type="entry name" value="GNAT FAMILY, PUTATIVE (AFU_ORTHOLOGUE AFUA_3G00765)-RELATED-RELATED"/>
    <property type="match status" value="1"/>
</dbReference>
<evidence type="ECO:0000313" key="5">
    <source>
        <dbReference type="EMBL" id="KKB78940.1"/>
    </source>
</evidence>
<gene>
    <name evidence="5" type="ORF">VW35_10790</name>
</gene>
<dbReference type="STRING" id="361041.VW35_10790"/>
<dbReference type="InterPro" id="IPR000182">
    <property type="entry name" value="GNAT_dom"/>
</dbReference>
<dbReference type="Proteomes" id="UP000033514">
    <property type="component" value="Unassembled WGS sequence"/>
</dbReference>
<keyword evidence="6" id="KW-1185">Reference proteome</keyword>
<dbReference type="RefSeq" id="WP_046143015.1">
    <property type="nucleotide sequence ID" value="NZ_LAJG01000021.1"/>
</dbReference>
<dbReference type="OrthoDB" id="9804153at2"/>
<dbReference type="PANTHER" id="PTHR43792:SF8">
    <property type="entry name" value="[RIBOSOMAL PROTEIN US5]-ALANINE N-ACETYLTRANSFERASE"/>
    <property type="match status" value="1"/>
</dbReference>
<dbReference type="Gene3D" id="3.40.630.30">
    <property type="match status" value="1"/>
</dbReference>
<dbReference type="EMBL" id="LAJG01000021">
    <property type="protein sequence ID" value="KKB78940.1"/>
    <property type="molecule type" value="Genomic_DNA"/>
</dbReference>
<comment type="similarity">
    <text evidence="3">Belongs to the acetyltransferase family. RimJ subfamily.</text>
</comment>
<evidence type="ECO:0000256" key="2">
    <source>
        <dbReference type="ARBA" id="ARBA00023315"/>
    </source>
</evidence>
<keyword evidence="2" id="KW-0012">Acyltransferase</keyword>
<evidence type="ECO:0000256" key="1">
    <source>
        <dbReference type="ARBA" id="ARBA00022679"/>
    </source>
</evidence>
<name>A0A0F5L9J2_9HYPH</name>
<dbReference type="PROSITE" id="PS51186">
    <property type="entry name" value="GNAT"/>
    <property type="match status" value="1"/>
</dbReference>
<dbReference type="InterPro" id="IPR051531">
    <property type="entry name" value="N-acetyltransferase"/>
</dbReference>
<evidence type="ECO:0000256" key="3">
    <source>
        <dbReference type="ARBA" id="ARBA00038502"/>
    </source>
</evidence>
<keyword evidence="1" id="KW-0808">Transferase</keyword>
<dbReference type="AlphaFoldDB" id="A0A0F5L9J2"/>
<sequence length="175" mass="19855">MTELLTDRLILRAPRPEDAPCYALGVSEFAVAKWLTPVPWPYTLTMARDFLRNAPVPTPEKAFFIVEHRTKGLIGCVTLVNELGFWIARPHWHRGYALEAATALIDWHFGETENASIRSSAHRNNVASLRLKARLGFVTTGKDMRFSQALQHNVEHVTTELTRAAWSMRRTDLCA</sequence>
<dbReference type="Pfam" id="PF13302">
    <property type="entry name" value="Acetyltransf_3"/>
    <property type="match status" value="1"/>
</dbReference>
<dbReference type="InterPro" id="IPR016181">
    <property type="entry name" value="Acyl_CoA_acyltransferase"/>
</dbReference>
<protein>
    <recommendedName>
        <fullName evidence="4">N-acetyltransferase domain-containing protein</fullName>
    </recommendedName>
</protein>
<proteinExistence type="inferred from homology"/>